<evidence type="ECO:0000313" key="1">
    <source>
        <dbReference type="EMBL" id="BAG20409.1"/>
    </source>
</evidence>
<name>B1VP30_STRGG</name>
<proteinExistence type="predicted"/>
<accession>B1VP30</accession>
<protein>
    <submittedName>
        <fullName evidence="1">Uncharacterized protein</fullName>
    </submittedName>
</protein>
<evidence type="ECO:0000313" key="2">
    <source>
        <dbReference type="Proteomes" id="UP000001685"/>
    </source>
</evidence>
<reference evidence="2" key="1">
    <citation type="journal article" date="2008" name="J. Bacteriol.">
        <title>Genome sequence of the streptomycin-producing microorganism Streptomyces griseus IFO 13350.</title>
        <authorList>
            <person name="Ohnishi Y."/>
            <person name="Ishikawa J."/>
            <person name="Hara H."/>
            <person name="Suzuki H."/>
            <person name="Ikenoya M."/>
            <person name="Ikeda H."/>
            <person name="Yamashita A."/>
            <person name="Hattori M."/>
            <person name="Horinouchi S."/>
        </authorList>
    </citation>
    <scope>NUCLEOTIDE SEQUENCE [LARGE SCALE GENOMIC DNA]</scope>
    <source>
        <strain evidence="2">JCM 4626 / NBRC 13350</strain>
    </source>
</reference>
<gene>
    <name evidence="1" type="ordered locus">SGR_3580</name>
</gene>
<dbReference type="Proteomes" id="UP000001685">
    <property type="component" value="Chromosome"/>
</dbReference>
<dbReference type="HOGENOM" id="CLU_3123186_0_0_11"/>
<organism evidence="1 2">
    <name type="scientific">Streptomyces griseus subsp. griseus (strain JCM 4626 / CBS 651.72 / NBRC 13350 / KCC S-0626 / ISP 5235)</name>
    <dbReference type="NCBI Taxonomy" id="455632"/>
    <lineage>
        <taxon>Bacteria</taxon>
        <taxon>Bacillati</taxon>
        <taxon>Actinomycetota</taxon>
        <taxon>Actinomycetes</taxon>
        <taxon>Kitasatosporales</taxon>
        <taxon>Streptomycetaceae</taxon>
        <taxon>Streptomyces</taxon>
    </lineage>
</organism>
<dbReference type="EMBL" id="AP009493">
    <property type="protein sequence ID" value="BAG20409.1"/>
    <property type="molecule type" value="Genomic_DNA"/>
</dbReference>
<dbReference type="KEGG" id="sgr:SGR_3580"/>
<sequence length="50" mass="5636">MHKKHQVKVPILPRRIGAFLVSSHFFSHALLILIARSSEQFVQLLASGPE</sequence>
<dbReference type="AlphaFoldDB" id="B1VP30"/>